<evidence type="ECO:0000256" key="5">
    <source>
        <dbReference type="SAM" id="SignalP"/>
    </source>
</evidence>
<evidence type="ECO:0000256" key="1">
    <source>
        <dbReference type="ARBA" id="ARBA00023239"/>
    </source>
</evidence>
<reference evidence="7" key="1">
    <citation type="submission" date="2021-04" db="EMBL/GenBank/DDBJ databases">
        <title>Isolation of p-tert-butylphenol degrading bacteria Sphingobium phenoxybenzoativorans Tas13 from active sludge.</title>
        <authorList>
            <person name="Li Y."/>
        </authorList>
    </citation>
    <scope>NUCLEOTIDE SEQUENCE</scope>
    <source>
        <strain evidence="7">Tas13</strain>
    </source>
</reference>
<dbReference type="GO" id="GO:0071555">
    <property type="term" value="P:cell wall organization"/>
    <property type="evidence" value="ECO:0007669"/>
    <property type="project" value="UniProtKB-KW"/>
</dbReference>
<evidence type="ECO:0000259" key="6">
    <source>
        <dbReference type="Pfam" id="PF03330"/>
    </source>
</evidence>
<keyword evidence="2 3" id="KW-0961">Cell wall biogenesis/degradation</keyword>
<dbReference type="EMBL" id="CP073910">
    <property type="protein sequence ID" value="QUT03902.1"/>
    <property type="molecule type" value="Genomic_DNA"/>
</dbReference>
<dbReference type="KEGG" id="spph:KFK14_12140"/>
<dbReference type="PANTHER" id="PTHR34183">
    <property type="entry name" value="ENDOLYTIC PEPTIDOGLYCAN TRANSGLYCOSYLASE RLPA"/>
    <property type="match status" value="1"/>
</dbReference>
<dbReference type="Pfam" id="PF03330">
    <property type="entry name" value="DPBB_1"/>
    <property type="match status" value="1"/>
</dbReference>
<sequence length="211" mass="22008">MRLPNSVAFLIAFASLALASCGTVGGGRGGFRAVSDTPVKIGKPYTVKGVTYTPQAVAAYDATGYASWYGKEQSGNPTANGERFRPSGVSAAHKTLPLPSYLEVTALDTGRTILVRVNDRGPFVGTRIIDLSQGAAEQLGVVRKGVAAVHVRLVEPPESDKAKLRAGKPAVARPPVPAAELAALRTRLAQESAVSASKGFADSRIVANERP</sequence>
<organism evidence="7 8">
    <name type="scientific">Sphingobium phenoxybenzoativorans</name>
    <dbReference type="NCBI Taxonomy" id="1592790"/>
    <lineage>
        <taxon>Bacteria</taxon>
        <taxon>Pseudomonadati</taxon>
        <taxon>Pseudomonadota</taxon>
        <taxon>Alphaproteobacteria</taxon>
        <taxon>Sphingomonadales</taxon>
        <taxon>Sphingomonadaceae</taxon>
        <taxon>Sphingobium</taxon>
    </lineage>
</organism>
<dbReference type="AlphaFoldDB" id="A0A975K3I6"/>
<feature type="domain" description="RlpA-like protein double-psi beta-barrel" evidence="6">
    <location>
        <begin position="62"/>
        <end position="150"/>
    </location>
</feature>
<evidence type="ECO:0000313" key="7">
    <source>
        <dbReference type="EMBL" id="QUT03902.1"/>
    </source>
</evidence>
<dbReference type="GO" id="GO:0005886">
    <property type="term" value="C:plasma membrane"/>
    <property type="evidence" value="ECO:0007669"/>
    <property type="project" value="UniProtKB-SubCell"/>
</dbReference>
<dbReference type="NCBIfam" id="TIGR00413">
    <property type="entry name" value="rlpA"/>
    <property type="match status" value="1"/>
</dbReference>
<keyword evidence="3" id="KW-0564">Palmitate</keyword>
<keyword evidence="1 3" id="KW-0456">Lyase</keyword>
<evidence type="ECO:0000256" key="3">
    <source>
        <dbReference type="HAMAP-Rule" id="MF_02071"/>
    </source>
</evidence>
<evidence type="ECO:0000256" key="4">
    <source>
        <dbReference type="RuleBase" id="RU003495"/>
    </source>
</evidence>
<dbReference type="CDD" id="cd22268">
    <property type="entry name" value="DPBB_RlpA-like"/>
    <property type="match status" value="1"/>
</dbReference>
<evidence type="ECO:0000256" key="2">
    <source>
        <dbReference type="ARBA" id="ARBA00023316"/>
    </source>
</evidence>
<keyword evidence="8" id="KW-1185">Reference proteome</keyword>
<protein>
    <recommendedName>
        <fullName evidence="3">Endolytic peptidoglycan transglycosylase RlpA</fullName>
        <ecNumber evidence="3">4.2.2.-</ecNumber>
    </recommendedName>
</protein>
<feature type="chain" id="PRO_5037860530" description="Endolytic peptidoglycan transglycosylase RlpA" evidence="5">
    <location>
        <begin position="20"/>
        <end position="211"/>
    </location>
</feature>
<gene>
    <name evidence="3" type="primary">rlpA</name>
    <name evidence="7" type="ORF">KFK14_12140</name>
</gene>
<proteinExistence type="inferred from homology"/>
<feature type="signal peptide" evidence="5">
    <location>
        <begin position="1"/>
        <end position="19"/>
    </location>
</feature>
<dbReference type="SUPFAM" id="SSF50685">
    <property type="entry name" value="Barwin-like endoglucanases"/>
    <property type="match status" value="1"/>
</dbReference>
<dbReference type="InterPro" id="IPR036908">
    <property type="entry name" value="RlpA-like_sf"/>
</dbReference>
<keyword evidence="3" id="KW-0449">Lipoprotein</keyword>
<dbReference type="InterPro" id="IPR009009">
    <property type="entry name" value="RlpA-like_DPBB"/>
</dbReference>
<accession>A0A975K3I6</accession>
<dbReference type="GO" id="GO:0008932">
    <property type="term" value="F:lytic endotransglycosylase activity"/>
    <property type="evidence" value="ECO:0007669"/>
    <property type="project" value="UniProtKB-UniRule"/>
</dbReference>
<dbReference type="EC" id="4.2.2.-" evidence="3"/>
<keyword evidence="5" id="KW-0732">Signal</keyword>
<dbReference type="HAMAP" id="MF_02071">
    <property type="entry name" value="RlpA"/>
    <property type="match status" value="1"/>
</dbReference>
<dbReference type="InterPro" id="IPR012997">
    <property type="entry name" value="RplA"/>
</dbReference>
<dbReference type="InterPro" id="IPR034718">
    <property type="entry name" value="RlpA"/>
</dbReference>
<dbReference type="PROSITE" id="PS51257">
    <property type="entry name" value="PROKAR_LIPOPROTEIN"/>
    <property type="match status" value="1"/>
</dbReference>
<name>A0A975K3I6_9SPHN</name>
<dbReference type="RefSeq" id="WP_212607817.1">
    <property type="nucleotide sequence ID" value="NZ_CP073910.1"/>
</dbReference>
<comment type="similarity">
    <text evidence="3 4">Belongs to the RlpA family.</text>
</comment>
<comment type="subcellular location">
    <subcellularLocation>
        <location evidence="3">Cell membrane</location>
        <topology evidence="3">Lipid-anchor</topology>
    </subcellularLocation>
</comment>
<dbReference type="PANTHER" id="PTHR34183:SF1">
    <property type="entry name" value="ENDOLYTIC PEPTIDOGLYCAN TRANSGLYCOSYLASE RLPA"/>
    <property type="match status" value="1"/>
</dbReference>
<evidence type="ECO:0000313" key="8">
    <source>
        <dbReference type="Proteomes" id="UP000681425"/>
    </source>
</evidence>
<dbReference type="Gene3D" id="2.40.40.10">
    <property type="entry name" value="RlpA-like domain"/>
    <property type="match status" value="1"/>
</dbReference>
<dbReference type="GO" id="GO:0000270">
    <property type="term" value="P:peptidoglycan metabolic process"/>
    <property type="evidence" value="ECO:0007669"/>
    <property type="project" value="UniProtKB-UniRule"/>
</dbReference>
<keyword evidence="3" id="KW-0472">Membrane</keyword>
<dbReference type="Proteomes" id="UP000681425">
    <property type="component" value="Chromosome"/>
</dbReference>
<keyword evidence="3" id="KW-1003">Cell membrane</keyword>
<comment type="function">
    <text evidence="3">Lytic transglycosylase with a strong preference for naked glycan strands that lack stem peptides.</text>
</comment>